<comment type="similarity">
    <text evidence="1">Belongs to the thiolase-like superfamily. Chalcone/stilbene synthases family.</text>
</comment>
<dbReference type="Pfam" id="PF02797">
    <property type="entry name" value="Chal_sti_synt_C"/>
    <property type="match status" value="1"/>
</dbReference>
<dbReference type="Proteomes" id="UP000192917">
    <property type="component" value="Unassembled WGS sequence"/>
</dbReference>
<dbReference type="Pfam" id="PF00195">
    <property type="entry name" value="Chal_sti_synt_N"/>
    <property type="match status" value="1"/>
</dbReference>
<organism evidence="7 8">
    <name type="scientific">Tistlia consotensis USBA 355</name>
    <dbReference type="NCBI Taxonomy" id="560819"/>
    <lineage>
        <taxon>Bacteria</taxon>
        <taxon>Pseudomonadati</taxon>
        <taxon>Pseudomonadota</taxon>
        <taxon>Alphaproteobacteria</taxon>
        <taxon>Rhodospirillales</taxon>
        <taxon>Rhodovibrionaceae</taxon>
        <taxon>Tistlia</taxon>
    </lineage>
</organism>
<feature type="domain" description="Chalcone/stilbene synthase C-terminal" evidence="6">
    <location>
        <begin position="221"/>
        <end position="342"/>
    </location>
</feature>
<evidence type="ECO:0000256" key="1">
    <source>
        <dbReference type="ARBA" id="ARBA00005531"/>
    </source>
</evidence>
<gene>
    <name evidence="7" type="ORF">SAMN05428998_125102</name>
</gene>
<dbReference type="RefSeq" id="WP_085125258.1">
    <property type="nucleotide sequence ID" value="NZ_FWZX01000025.1"/>
</dbReference>
<protein>
    <submittedName>
        <fullName evidence="7">Alkylresorcinol/alkylpyrone synthase</fullName>
    </submittedName>
</protein>
<dbReference type="PANTHER" id="PTHR11877">
    <property type="entry name" value="HYDROXYMETHYLGLUTARYL-COA SYNTHASE"/>
    <property type="match status" value="1"/>
</dbReference>
<proteinExistence type="inferred from homology"/>
<dbReference type="SUPFAM" id="SSF53901">
    <property type="entry name" value="Thiolase-like"/>
    <property type="match status" value="2"/>
</dbReference>
<dbReference type="EMBL" id="FWZX01000025">
    <property type="protein sequence ID" value="SMF64770.1"/>
    <property type="molecule type" value="Genomic_DNA"/>
</dbReference>
<dbReference type="InterPro" id="IPR001099">
    <property type="entry name" value="Chalcone/stilbene_synt_N"/>
</dbReference>
<dbReference type="InterPro" id="IPR011141">
    <property type="entry name" value="Polyketide_synthase_type-III"/>
</dbReference>
<dbReference type="InterPro" id="IPR012328">
    <property type="entry name" value="Chalcone/stilbene_synt_C"/>
</dbReference>
<evidence type="ECO:0000256" key="4">
    <source>
        <dbReference type="PIRSR" id="PIRSR000451-1"/>
    </source>
</evidence>
<evidence type="ECO:0000259" key="5">
    <source>
        <dbReference type="Pfam" id="PF00195"/>
    </source>
</evidence>
<name>A0A1Y6CIJ6_9PROT</name>
<keyword evidence="2" id="KW-0808">Transferase</keyword>
<evidence type="ECO:0000256" key="2">
    <source>
        <dbReference type="ARBA" id="ARBA00022679"/>
    </source>
</evidence>
<dbReference type="GO" id="GO:0016747">
    <property type="term" value="F:acyltransferase activity, transferring groups other than amino-acyl groups"/>
    <property type="evidence" value="ECO:0007669"/>
    <property type="project" value="InterPro"/>
</dbReference>
<evidence type="ECO:0000313" key="7">
    <source>
        <dbReference type="EMBL" id="SMF64770.1"/>
    </source>
</evidence>
<dbReference type="Gene3D" id="3.40.47.10">
    <property type="match status" value="2"/>
</dbReference>
<evidence type="ECO:0000313" key="8">
    <source>
        <dbReference type="Proteomes" id="UP000192917"/>
    </source>
</evidence>
<dbReference type="PIRSF" id="PIRSF000451">
    <property type="entry name" value="PKS_III"/>
    <property type="match status" value="1"/>
</dbReference>
<feature type="active site" description="Acyl-thioester intermediate" evidence="4">
    <location>
        <position position="142"/>
    </location>
</feature>
<evidence type="ECO:0000256" key="3">
    <source>
        <dbReference type="ARBA" id="ARBA00023315"/>
    </source>
</evidence>
<accession>A0A1Y6CIJ6</accession>
<dbReference type="PANTHER" id="PTHR11877:SF99">
    <property type="entry name" value="1,3,6,8-TETRAHYDROXYNAPHTHALENE SYNTHASE"/>
    <property type="match status" value="1"/>
</dbReference>
<dbReference type="InterPro" id="IPR016039">
    <property type="entry name" value="Thiolase-like"/>
</dbReference>
<feature type="domain" description="Chalcone/stilbene synthase N-terminal" evidence="5">
    <location>
        <begin position="73"/>
        <end position="204"/>
    </location>
</feature>
<keyword evidence="8" id="KW-1185">Reference proteome</keyword>
<sequence length="349" mass="37175">MTLRPRLVSLATALPPHRLDLASVEAFATRLFDPADSEIERLLPSFGNTGIAERRSALPLERLARPRGWRERHADFLETAPPLAERAILDCLEQADLAPDEVDALVVTCTTGFTVPSLDAQLMQRLPFRADLQRLPVFGLGCAGGALGLARAAALAQAAPGSKVLFLSLELCTQTLRPQDHSKSNIIACALFADGAAAALLSTDAEAPAPALAGWGERRWPDSLDVMGWHVEDDGLGVLFSVEIPRIARKGFAEAADAFLAGRGLARGDLDGYVLHPGGAKVLAALEQSLGLPCGRLQDEREVLRLYGNMSGPTVLFALARKLERGLTGRHLLGALGPGFTAGFVLLET</sequence>
<reference evidence="7 8" key="1">
    <citation type="submission" date="2017-04" db="EMBL/GenBank/DDBJ databases">
        <authorList>
            <person name="Afonso C.L."/>
            <person name="Miller P.J."/>
            <person name="Scott M.A."/>
            <person name="Spackman E."/>
            <person name="Goraichik I."/>
            <person name="Dimitrov K.M."/>
            <person name="Suarez D.L."/>
            <person name="Swayne D.E."/>
        </authorList>
    </citation>
    <scope>NUCLEOTIDE SEQUENCE [LARGE SCALE GENOMIC DNA]</scope>
    <source>
        <strain evidence="7 8">USBA 355</strain>
    </source>
</reference>
<dbReference type="GO" id="GO:0030639">
    <property type="term" value="P:polyketide biosynthetic process"/>
    <property type="evidence" value="ECO:0007669"/>
    <property type="project" value="TreeGrafter"/>
</dbReference>
<evidence type="ECO:0000259" key="6">
    <source>
        <dbReference type="Pfam" id="PF02797"/>
    </source>
</evidence>
<keyword evidence="3" id="KW-0012">Acyltransferase</keyword>
<dbReference type="STRING" id="560819.SAMN05428998_125102"/>
<dbReference type="AlphaFoldDB" id="A0A1Y6CIJ6"/>